<dbReference type="InterPro" id="IPR002156">
    <property type="entry name" value="RNaseH_domain"/>
</dbReference>
<gene>
    <name evidence="2" type="ORF">B0H17DRAFT_881979</name>
</gene>
<dbReference type="Proteomes" id="UP001221757">
    <property type="component" value="Unassembled WGS sequence"/>
</dbReference>
<feature type="non-terminal residue" evidence="2">
    <location>
        <position position="102"/>
    </location>
</feature>
<reference evidence="2" key="1">
    <citation type="submission" date="2023-03" db="EMBL/GenBank/DDBJ databases">
        <title>Massive genome expansion in bonnet fungi (Mycena s.s.) driven by repeated elements and novel gene families across ecological guilds.</title>
        <authorList>
            <consortium name="Lawrence Berkeley National Laboratory"/>
            <person name="Harder C.B."/>
            <person name="Miyauchi S."/>
            <person name="Viragh M."/>
            <person name="Kuo A."/>
            <person name="Thoen E."/>
            <person name="Andreopoulos B."/>
            <person name="Lu D."/>
            <person name="Skrede I."/>
            <person name="Drula E."/>
            <person name="Henrissat B."/>
            <person name="Morin E."/>
            <person name="Kohler A."/>
            <person name="Barry K."/>
            <person name="LaButti K."/>
            <person name="Morin E."/>
            <person name="Salamov A."/>
            <person name="Lipzen A."/>
            <person name="Mereny Z."/>
            <person name="Hegedus B."/>
            <person name="Baldrian P."/>
            <person name="Stursova M."/>
            <person name="Weitz H."/>
            <person name="Taylor A."/>
            <person name="Grigoriev I.V."/>
            <person name="Nagy L.G."/>
            <person name="Martin F."/>
            <person name="Kauserud H."/>
        </authorList>
    </citation>
    <scope>NUCLEOTIDE SEQUENCE</scope>
    <source>
        <strain evidence="2">CBHHK067</strain>
    </source>
</reference>
<dbReference type="EMBL" id="JARKIE010000204">
    <property type="protein sequence ID" value="KAJ7667173.1"/>
    <property type="molecule type" value="Genomic_DNA"/>
</dbReference>
<dbReference type="Pfam" id="PF00075">
    <property type="entry name" value="RNase_H"/>
    <property type="match status" value="1"/>
</dbReference>
<name>A0AAD7CXI1_MYCRO</name>
<organism evidence="2 3">
    <name type="scientific">Mycena rosella</name>
    <name type="common">Pink bonnet</name>
    <name type="synonym">Agaricus rosellus</name>
    <dbReference type="NCBI Taxonomy" id="1033263"/>
    <lineage>
        <taxon>Eukaryota</taxon>
        <taxon>Fungi</taxon>
        <taxon>Dikarya</taxon>
        <taxon>Basidiomycota</taxon>
        <taxon>Agaricomycotina</taxon>
        <taxon>Agaricomycetes</taxon>
        <taxon>Agaricomycetidae</taxon>
        <taxon>Agaricales</taxon>
        <taxon>Marasmiineae</taxon>
        <taxon>Mycenaceae</taxon>
        <taxon>Mycena</taxon>
    </lineage>
</organism>
<evidence type="ECO:0000313" key="2">
    <source>
        <dbReference type="EMBL" id="KAJ7667173.1"/>
    </source>
</evidence>
<dbReference type="InterPro" id="IPR012337">
    <property type="entry name" value="RNaseH-like_sf"/>
</dbReference>
<dbReference type="CDD" id="cd09276">
    <property type="entry name" value="Rnase_HI_RT_non_LTR"/>
    <property type="match status" value="1"/>
</dbReference>
<dbReference type="InterPro" id="IPR036397">
    <property type="entry name" value="RNaseH_sf"/>
</dbReference>
<accession>A0AAD7CXI1</accession>
<dbReference type="SUPFAM" id="SSF53098">
    <property type="entry name" value="Ribonuclease H-like"/>
    <property type="match status" value="1"/>
</dbReference>
<comment type="caution">
    <text evidence="2">The sequence shown here is derived from an EMBL/GenBank/DDBJ whole genome shotgun (WGS) entry which is preliminary data.</text>
</comment>
<protein>
    <recommendedName>
        <fullName evidence="1">RNase H type-1 domain-containing protein</fullName>
    </recommendedName>
</protein>
<proteinExistence type="predicted"/>
<dbReference type="GO" id="GO:0004523">
    <property type="term" value="F:RNA-DNA hybrid ribonuclease activity"/>
    <property type="evidence" value="ECO:0007669"/>
    <property type="project" value="InterPro"/>
</dbReference>
<keyword evidence="3" id="KW-1185">Reference proteome</keyword>
<dbReference type="PROSITE" id="PS50879">
    <property type="entry name" value="RNASE_H_1"/>
    <property type="match status" value="1"/>
</dbReference>
<dbReference type="Gene3D" id="3.30.420.10">
    <property type="entry name" value="Ribonuclease H-like superfamily/Ribonuclease H"/>
    <property type="match status" value="1"/>
</dbReference>
<evidence type="ECO:0000313" key="3">
    <source>
        <dbReference type="Proteomes" id="UP001221757"/>
    </source>
</evidence>
<dbReference type="GO" id="GO:0003676">
    <property type="term" value="F:nucleic acid binding"/>
    <property type="evidence" value="ECO:0007669"/>
    <property type="project" value="InterPro"/>
</dbReference>
<dbReference type="AlphaFoldDB" id="A0AAD7CXI1"/>
<evidence type="ECO:0000259" key="1">
    <source>
        <dbReference type="PROSITE" id="PS50879"/>
    </source>
</evidence>
<feature type="domain" description="RNase H type-1" evidence="1">
    <location>
        <begin position="1"/>
        <end position="102"/>
    </location>
</feature>
<sequence>MGTTEEHTVFEAEIAGAILALDIIKATPRLTSTDIFMDCQHAIAAIASPKAQPGQYLLSTFHTLLRRLHRIRTTLHVRIHWVPAHVEIQGNEIVDAHTKEAA</sequence>